<dbReference type="Gene3D" id="3.20.20.150">
    <property type="entry name" value="Divalent-metal-dependent TIM barrel enzymes"/>
    <property type="match status" value="1"/>
</dbReference>
<proteinExistence type="predicted"/>
<dbReference type="EMBL" id="MLJW01008968">
    <property type="protein sequence ID" value="OIQ63489.1"/>
    <property type="molecule type" value="Genomic_DNA"/>
</dbReference>
<reference evidence="1" key="1">
    <citation type="submission" date="2016-10" db="EMBL/GenBank/DDBJ databases">
        <title>Sequence of Gallionella enrichment culture.</title>
        <authorList>
            <person name="Poehlein A."/>
            <person name="Muehling M."/>
            <person name="Daniel R."/>
        </authorList>
    </citation>
    <scope>NUCLEOTIDE SEQUENCE</scope>
</reference>
<dbReference type="SUPFAM" id="SSF51658">
    <property type="entry name" value="Xylose isomerase-like"/>
    <property type="match status" value="1"/>
</dbReference>
<dbReference type="InterPro" id="IPR036237">
    <property type="entry name" value="Xyl_isomerase-like_sf"/>
</dbReference>
<sequence length="81" mass="8595">MAYAQALLVDKDALVTAQDNNDVTLAQEILQAAYRADVRPLIAEASLLAGGALDPVATYRSLNVRANLIKERGLKTVATGL</sequence>
<gene>
    <name evidence="1" type="ORF">GALL_549700</name>
</gene>
<accession>A0A1J5NW95</accession>
<organism evidence="1">
    <name type="scientific">mine drainage metagenome</name>
    <dbReference type="NCBI Taxonomy" id="410659"/>
    <lineage>
        <taxon>unclassified sequences</taxon>
        <taxon>metagenomes</taxon>
        <taxon>ecological metagenomes</taxon>
    </lineage>
</organism>
<evidence type="ECO:0000313" key="1">
    <source>
        <dbReference type="EMBL" id="OIQ63489.1"/>
    </source>
</evidence>
<dbReference type="AlphaFoldDB" id="A0A1J5NW95"/>
<comment type="caution">
    <text evidence="1">The sequence shown here is derived from an EMBL/GenBank/DDBJ whole genome shotgun (WGS) entry which is preliminary data.</text>
</comment>
<name>A0A1J5NW95_9ZZZZ</name>
<protein>
    <submittedName>
        <fullName evidence="1">Uncharacterized protein</fullName>
    </submittedName>
</protein>